<proteinExistence type="predicted"/>
<dbReference type="RefSeq" id="WP_119757930.1">
    <property type="nucleotide sequence ID" value="NZ_CP032382.1"/>
</dbReference>
<sequence length="360" mass="37515">MNLIKMFLWVVAISLLAAGCSNEGLNSDSNSDTILNQTVVDIVQTSAQLASGTSFEIVGSSSDSTAAINCKPGPNGRRGNGRHNGILDGLSLLAPTDELLAIVDAESASDFRGLRISKSGGATITNYNAAGETVSLPISATDGPQGCSFSGHQFPVYDSLLATIAKTVIDFGSGVTLRRDTVKITRSGKIVITRTVDGATKTEVTTFDNYKVNGIGISGTKTRISTFDKSTGSGTSTTSVADGKITLADGTVATWTSEKSRVSDITLDETTLKPTSGTITTTVDAKVVTSDGTVIYSHKTNAPLIENVACGNRRRGPVSGNLETVYRTDTVQVDFGDGTCTNKTITITFNGVTTTKTIGE</sequence>
<dbReference type="KEGG" id="chk:D4L85_30610"/>
<accession>A0A385SV14</accession>
<name>A0A385SV14_9BACT</name>
<evidence type="ECO:0008006" key="4">
    <source>
        <dbReference type="Google" id="ProtNLM"/>
    </source>
</evidence>
<evidence type="ECO:0000256" key="1">
    <source>
        <dbReference type="SAM" id="SignalP"/>
    </source>
</evidence>
<dbReference type="Proteomes" id="UP000266183">
    <property type="component" value="Chromosome"/>
</dbReference>
<dbReference type="OrthoDB" id="1114031at2"/>
<keyword evidence="3" id="KW-1185">Reference proteome</keyword>
<evidence type="ECO:0000313" key="3">
    <source>
        <dbReference type="Proteomes" id="UP000266183"/>
    </source>
</evidence>
<protein>
    <recommendedName>
        <fullName evidence="4">Lipoprotein</fullName>
    </recommendedName>
</protein>
<gene>
    <name evidence="2" type="ORF">D4L85_30610</name>
</gene>
<dbReference type="EMBL" id="CP032382">
    <property type="protein sequence ID" value="AYB34672.1"/>
    <property type="molecule type" value="Genomic_DNA"/>
</dbReference>
<feature type="chain" id="PRO_5017420917" description="Lipoprotein" evidence="1">
    <location>
        <begin position="18"/>
        <end position="360"/>
    </location>
</feature>
<organism evidence="2 3">
    <name type="scientific">Chryseolinea soli</name>
    <dbReference type="NCBI Taxonomy" id="2321403"/>
    <lineage>
        <taxon>Bacteria</taxon>
        <taxon>Pseudomonadati</taxon>
        <taxon>Bacteroidota</taxon>
        <taxon>Cytophagia</taxon>
        <taxon>Cytophagales</taxon>
        <taxon>Fulvivirgaceae</taxon>
        <taxon>Chryseolinea</taxon>
    </lineage>
</organism>
<feature type="signal peptide" evidence="1">
    <location>
        <begin position="1"/>
        <end position="17"/>
    </location>
</feature>
<dbReference type="PROSITE" id="PS51257">
    <property type="entry name" value="PROKAR_LIPOPROTEIN"/>
    <property type="match status" value="1"/>
</dbReference>
<dbReference type="AlphaFoldDB" id="A0A385SV14"/>
<reference evidence="3" key="1">
    <citation type="submission" date="2018-09" db="EMBL/GenBank/DDBJ databases">
        <title>Chryseolinea sp. KIS68-18 isolated from soil.</title>
        <authorList>
            <person name="Weon H.-Y."/>
            <person name="Kwon S.-W."/>
            <person name="Lee S.A."/>
        </authorList>
    </citation>
    <scope>NUCLEOTIDE SEQUENCE [LARGE SCALE GENOMIC DNA]</scope>
    <source>
        <strain evidence="3">KIS68-18</strain>
    </source>
</reference>
<keyword evidence="1" id="KW-0732">Signal</keyword>
<evidence type="ECO:0000313" key="2">
    <source>
        <dbReference type="EMBL" id="AYB34672.1"/>
    </source>
</evidence>